<dbReference type="Pfam" id="PF00583">
    <property type="entry name" value="Acetyltransf_1"/>
    <property type="match status" value="1"/>
</dbReference>
<dbReference type="PANTHER" id="PTHR43877">
    <property type="entry name" value="AMINOALKYLPHOSPHONATE N-ACETYLTRANSFERASE-RELATED-RELATED"/>
    <property type="match status" value="1"/>
</dbReference>
<dbReference type="SUPFAM" id="SSF55729">
    <property type="entry name" value="Acyl-CoA N-acyltransferases (Nat)"/>
    <property type="match status" value="1"/>
</dbReference>
<name>A0A1H3CEB7_9ACTN</name>
<accession>A0A1H3CEB7</accession>
<dbReference type="Gene3D" id="3.40.630.30">
    <property type="match status" value="1"/>
</dbReference>
<dbReference type="RefSeq" id="WP_244522316.1">
    <property type="nucleotide sequence ID" value="NZ_FNOT01000002.1"/>
</dbReference>
<evidence type="ECO:0000256" key="2">
    <source>
        <dbReference type="ARBA" id="ARBA00023315"/>
    </source>
</evidence>
<reference evidence="5" key="1">
    <citation type="submission" date="2016-10" db="EMBL/GenBank/DDBJ databases">
        <authorList>
            <person name="Varghese N."/>
            <person name="Submissions S."/>
        </authorList>
    </citation>
    <scope>NUCLEOTIDE SEQUENCE [LARGE SCALE GENOMIC DNA]</scope>
    <source>
        <strain evidence="5">DSM 45422</strain>
    </source>
</reference>
<keyword evidence="5" id="KW-1185">Reference proteome</keyword>
<sequence>MTGELPPGLSARHPVPDDHGRVVAVVDSWWDGLGGPDGTRQRALLLSRLFFEHFSDSSWVVEDAAGELRAFLVGFLSSAQPDVGYVHFVGVDPALHRQGVAGALYRRFAEHVAGRGARRLSCLTSPGNATSVRFHRGLGFAVVPGDDAVDCVPVHCDHDGPGLHRVLFTLTLEDGQLPGWRSRSSST</sequence>
<dbReference type="Proteomes" id="UP000198921">
    <property type="component" value="Unassembled WGS sequence"/>
</dbReference>
<dbReference type="STRING" id="1137993.SAMN05660209_00598"/>
<dbReference type="PIRSF" id="PIRSF037663">
    <property type="entry name" value="Acetyltransf_GNAT_prd"/>
    <property type="match status" value="1"/>
</dbReference>
<evidence type="ECO:0000313" key="4">
    <source>
        <dbReference type="EMBL" id="SDX52542.1"/>
    </source>
</evidence>
<gene>
    <name evidence="4" type="ORF">SAMN05660209_00598</name>
</gene>
<feature type="domain" description="N-acetyltransferase" evidence="3">
    <location>
        <begin position="9"/>
        <end position="173"/>
    </location>
</feature>
<dbReference type="AlphaFoldDB" id="A0A1H3CEB7"/>
<dbReference type="PROSITE" id="PS51186">
    <property type="entry name" value="GNAT"/>
    <property type="match status" value="1"/>
</dbReference>
<keyword evidence="2" id="KW-0012">Acyltransferase</keyword>
<proteinExistence type="predicted"/>
<keyword evidence="1 4" id="KW-0808">Transferase</keyword>
<protein>
    <submittedName>
        <fullName evidence="4">Acetyltransferase (GNAT) family protein</fullName>
    </submittedName>
</protein>
<dbReference type="InterPro" id="IPR050832">
    <property type="entry name" value="Bact_Acetyltransf"/>
</dbReference>
<evidence type="ECO:0000313" key="5">
    <source>
        <dbReference type="Proteomes" id="UP000198921"/>
    </source>
</evidence>
<dbReference type="GO" id="GO:0016747">
    <property type="term" value="F:acyltransferase activity, transferring groups other than amino-acyl groups"/>
    <property type="evidence" value="ECO:0007669"/>
    <property type="project" value="InterPro"/>
</dbReference>
<dbReference type="CDD" id="cd04301">
    <property type="entry name" value="NAT_SF"/>
    <property type="match status" value="1"/>
</dbReference>
<evidence type="ECO:0000259" key="3">
    <source>
        <dbReference type="PROSITE" id="PS51186"/>
    </source>
</evidence>
<dbReference type="InterPro" id="IPR017255">
    <property type="entry name" value="AcTrfase_GNAT_prd"/>
</dbReference>
<organism evidence="4 5">
    <name type="scientific">Geodermatophilus africanus</name>
    <dbReference type="NCBI Taxonomy" id="1137993"/>
    <lineage>
        <taxon>Bacteria</taxon>
        <taxon>Bacillati</taxon>
        <taxon>Actinomycetota</taxon>
        <taxon>Actinomycetes</taxon>
        <taxon>Geodermatophilales</taxon>
        <taxon>Geodermatophilaceae</taxon>
        <taxon>Geodermatophilus</taxon>
    </lineage>
</organism>
<evidence type="ECO:0000256" key="1">
    <source>
        <dbReference type="ARBA" id="ARBA00022679"/>
    </source>
</evidence>
<dbReference type="InterPro" id="IPR000182">
    <property type="entry name" value="GNAT_dom"/>
</dbReference>
<dbReference type="EMBL" id="FNOT01000002">
    <property type="protein sequence ID" value="SDX52542.1"/>
    <property type="molecule type" value="Genomic_DNA"/>
</dbReference>
<dbReference type="InterPro" id="IPR016181">
    <property type="entry name" value="Acyl_CoA_acyltransferase"/>
</dbReference>